<dbReference type="KEGG" id="afy:BW247_05010"/>
<accession>A0A1P8UFA0</accession>
<feature type="transmembrane region" description="Helical" evidence="1">
    <location>
        <begin position="46"/>
        <end position="64"/>
    </location>
</feature>
<dbReference type="OrthoDB" id="9342878at2"/>
<organism evidence="2 3">
    <name type="scientific">Acidihalobacter ferrooxydans</name>
    <dbReference type="NCBI Taxonomy" id="1765967"/>
    <lineage>
        <taxon>Bacteria</taxon>
        <taxon>Pseudomonadati</taxon>
        <taxon>Pseudomonadota</taxon>
        <taxon>Gammaproteobacteria</taxon>
        <taxon>Chromatiales</taxon>
        <taxon>Ectothiorhodospiraceae</taxon>
        <taxon>Acidihalobacter</taxon>
    </lineage>
</organism>
<keyword evidence="1" id="KW-0812">Transmembrane</keyword>
<proteinExistence type="predicted"/>
<keyword evidence="1" id="KW-1133">Transmembrane helix</keyword>
<dbReference type="STRING" id="1765967.BW247_05010"/>
<feature type="transmembrane region" description="Helical" evidence="1">
    <location>
        <begin position="16"/>
        <end position="34"/>
    </location>
</feature>
<dbReference type="EMBL" id="CP019434">
    <property type="protein sequence ID" value="APZ42530.1"/>
    <property type="molecule type" value="Genomic_DNA"/>
</dbReference>
<evidence type="ECO:0000256" key="1">
    <source>
        <dbReference type="SAM" id="Phobius"/>
    </source>
</evidence>
<dbReference type="RefSeq" id="WP_076836184.1">
    <property type="nucleotide sequence ID" value="NZ_CP019434.1"/>
</dbReference>
<name>A0A1P8UFA0_9GAMM</name>
<dbReference type="AlphaFoldDB" id="A0A1P8UFA0"/>
<gene>
    <name evidence="2" type="ORF">BW247_05010</name>
</gene>
<sequence length="65" mass="7177">MRTWAYYGGYHEHGGWLVHTIVSAIIHGIIYDAIFKLLRGVPAVDVVLIAVGVIAAIGFLWSVLR</sequence>
<evidence type="ECO:0000313" key="3">
    <source>
        <dbReference type="Proteomes" id="UP000243807"/>
    </source>
</evidence>
<reference evidence="2 3" key="1">
    <citation type="submission" date="2017-01" db="EMBL/GenBank/DDBJ databases">
        <title>Draft sequence of Acidihalobacter ferrooxidans strain DSM 14175 (strain V8).</title>
        <authorList>
            <person name="Khaleque H.N."/>
            <person name="Ramsay J.P."/>
            <person name="Murphy R.J.T."/>
            <person name="Kaksonen A.H."/>
            <person name="Boxall N.J."/>
            <person name="Watkin E.L.J."/>
        </authorList>
    </citation>
    <scope>NUCLEOTIDE SEQUENCE [LARGE SCALE GENOMIC DNA]</scope>
    <source>
        <strain evidence="2 3">V8</strain>
    </source>
</reference>
<protein>
    <submittedName>
        <fullName evidence="2">Uncharacterized protein</fullName>
    </submittedName>
</protein>
<keyword evidence="1" id="KW-0472">Membrane</keyword>
<dbReference type="Proteomes" id="UP000243807">
    <property type="component" value="Chromosome"/>
</dbReference>
<keyword evidence="3" id="KW-1185">Reference proteome</keyword>
<evidence type="ECO:0000313" key="2">
    <source>
        <dbReference type="EMBL" id="APZ42530.1"/>
    </source>
</evidence>